<keyword evidence="2" id="KW-1185">Reference proteome</keyword>
<gene>
    <name evidence="1" type="primary">WBGene00280503</name>
</gene>
<reference evidence="2" key="1">
    <citation type="journal article" date="2008" name="Nat. Genet.">
        <title>The Pristionchus pacificus genome provides a unique perspective on nematode lifestyle and parasitism.</title>
        <authorList>
            <person name="Dieterich C."/>
            <person name="Clifton S.W."/>
            <person name="Schuster L.N."/>
            <person name="Chinwalla A."/>
            <person name="Delehaunty K."/>
            <person name="Dinkelacker I."/>
            <person name="Fulton L."/>
            <person name="Fulton R."/>
            <person name="Godfrey J."/>
            <person name="Minx P."/>
            <person name="Mitreva M."/>
            <person name="Roeseler W."/>
            <person name="Tian H."/>
            <person name="Witte H."/>
            <person name="Yang S.P."/>
            <person name="Wilson R.K."/>
            <person name="Sommer R.J."/>
        </authorList>
    </citation>
    <scope>NUCLEOTIDE SEQUENCE [LARGE SCALE GENOMIC DNA]</scope>
    <source>
        <strain evidence="2">PS312</strain>
    </source>
</reference>
<accession>A0A2A6BZT2</accession>
<reference evidence="1" key="2">
    <citation type="submission" date="2022-06" db="UniProtKB">
        <authorList>
            <consortium name="EnsemblMetazoa"/>
        </authorList>
    </citation>
    <scope>IDENTIFICATION</scope>
    <source>
        <strain evidence="1">PS312</strain>
    </source>
</reference>
<sequence>MNSLFYNFRNSFIFILGSIVCQHCARRYANFLNIGALLIHVHKVYFRVFEALVDKENEIAGRVSVELDAMIASSTE</sequence>
<proteinExistence type="predicted"/>
<accession>A0A8R1UWN1</accession>
<dbReference type="AlphaFoldDB" id="A0A2A6BZT2"/>
<evidence type="ECO:0000313" key="2">
    <source>
        <dbReference type="Proteomes" id="UP000005239"/>
    </source>
</evidence>
<dbReference type="EnsemblMetazoa" id="PPA42134.1">
    <property type="protein sequence ID" value="PPA42134.1"/>
    <property type="gene ID" value="WBGene00280503"/>
</dbReference>
<name>A0A2A6BZT2_PRIPA</name>
<dbReference type="Proteomes" id="UP000005239">
    <property type="component" value="Unassembled WGS sequence"/>
</dbReference>
<protein>
    <submittedName>
        <fullName evidence="1">Uncharacterized protein</fullName>
    </submittedName>
</protein>
<evidence type="ECO:0000313" key="1">
    <source>
        <dbReference type="EnsemblMetazoa" id="PPA42134.1"/>
    </source>
</evidence>
<organism evidence="1 2">
    <name type="scientific">Pristionchus pacificus</name>
    <name type="common">Parasitic nematode worm</name>
    <dbReference type="NCBI Taxonomy" id="54126"/>
    <lineage>
        <taxon>Eukaryota</taxon>
        <taxon>Metazoa</taxon>
        <taxon>Ecdysozoa</taxon>
        <taxon>Nematoda</taxon>
        <taxon>Chromadorea</taxon>
        <taxon>Rhabditida</taxon>
        <taxon>Rhabditina</taxon>
        <taxon>Diplogasteromorpha</taxon>
        <taxon>Diplogasteroidea</taxon>
        <taxon>Neodiplogasteridae</taxon>
        <taxon>Pristionchus</taxon>
    </lineage>
</organism>